<dbReference type="Proteomes" id="UP000215914">
    <property type="component" value="Unassembled WGS sequence"/>
</dbReference>
<evidence type="ECO:0000313" key="2">
    <source>
        <dbReference type="Proteomes" id="UP000215914"/>
    </source>
</evidence>
<dbReference type="Gramene" id="mRNA:HanXRQr2_Chr13g0579731">
    <property type="protein sequence ID" value="mRNA:HanXRQr2_Chr13g0579731"/>
    <property type="gene ID" value="HanXRQr2_Chr13g0579731"/>
</dbReference>
<dbReference type="EMBL" id="MNCJ02000328">
    <property type="protein sequence ID" value="KAF5772652.1"/>
    <property type="molecule type" value="Genomic_DNA"/>
</dbReference>
<reference evidence="1" key="2">
    <citation type="submission" date="2020-06" db="EMBL/GenBank/DDBJ databases">
        <title>Helianthus annuus Genome sequencing and assembly Release 2.</title>
        <authorList>
            <person name="Gouzy J."/>
            <person name="Langlade N."/>
            <person name="Munos S."/>
        </authorList>
    </citation>
    <scope>NUCLEOTIDE SEQUENCE</scope>
    <source>
        <tissue evidence="1">Leaves</tissue>
    </source>
</reference>
<evidence type="ECO:0000313" key="1">
    <source>
        <dbReference type="EMBL" id="KAF5772652.1"/>
    </source>
</evidence>
<sequence>MLDLAVEYIKELHNQVELKTDPVRCRKRCNEAVRCQKQYNVVSIGEVDFEVEVIFYLCT</sequence>
<proteinExistence type="predicted"/>
<dbReference type="AlphaFoldDB" id="A0A9K3EGA5"/>
<comment type="caution">
    <text evidence="1">The sequence shown here is derived from an EMBL/GenBank/DDBJ whole genome shotgun (WGS) entry which is preliminary data.</text>
</comment>
<keyword evidence="2" id="KW-1185">Reference proteome</keyword>
<organism evidence="1 2">
    <name type="scientific">Helianthus annuus</name>
    <name type="common">Common sunflower</name>
    <dbReference type="NCBI Taxonomy" id="4232"/>
    <lineage>
        <taxon>Eukaryota</taxon>
        <taxon>Viridiplantae</taxon>
        <taxon>Streptophyta</taxon>
        <taxon>Embryophyta</taxon>
        <taxon>Tracheophyta</taxon>
        <taxon>Spermatophyta</taxon>
        <taxon>Magnoliopsida</taxon>
        <taxon>eudicotyledons</taxon>
        <taxon>Gunneridae</taxon>
        <taxon>Pentapetalae</taxon>
        <taxon>asterids</taxon>
        <taxon>campanulids</taxon>
        <taxon>Asterales</taxon>
        <taxon>Asteraceae</taxon>
        <taxon>Asteroideae</taxon>
        <taxon>Heliantheae alliance</taxon>
        <taxon>Heliantheae</taxon>
        <taxon>Helianthus</taxon>
    </lineage>
</organism>
<accession>A0A9K3EGA5</accession>
<protein>
    <submittedName>
        <fullName evidence="1">Uncharacterized protein</fullName>
    </submittedName>
</protein>
<gene>
    <name evidence="1" type="ORF">HanXRQr2_Chr13g0579731</name>
</gene>
<name>A0A9K3EGA5_HELAN</name>
<reference evidence="1" key="1">
    <citation type="journal article" date="2017" name="Nature">
        <title>The sunflower genome provides insights into oil metabolism, flowering and Asterid evolution.</title>
        <authorList>
            <person name="Badouin H."/>
            <person name="Gouzy J."/>
            <person name="Grassa C.J."/>
            <person name="Murat F."/>
            <person name="Staton S.E."/>
            <person name="Cottret L."/>
            <person name="Lelandais-Briere C."/>
            <person name="Owens G.L."/>
            <person name="Carrere S."/>
            <person name="Mayjonade B."/>
            <person name="Legrand L."/>
            <person name="Gill N."/>
            <person name="Kane N.C."/>
            <person name="Bowers J.E."/>
            <person name="Hubner S."/>
            <person name="Bellec A."/>
            <person name="Berard A."/>
            <person name="Berges H."/>
            <person name="Blanchet N."/>
            <person name="Boniface M.C."/>
            <person name="Brunel D."/>
            <person name="Catrice O."/>
            <person name="Chaidir N."/>
            <person name="Claudel C."/>
            <person name="Donnadieu C."/>
            <person name="Faraut T."/>
            <person name="Fievet G."/>
            <person name="Helmstetter N."/>
            <person name="King M."/>
            <person name="Knapp S.J."/>
            <person name="Lai Z."/>
            <person name="Le Paslier M.C."/>
            <person name="Lippi Y."/>
            <person name="Lorenzon L."/>
            <person name="Mandel J.R."/>
            <person name="Marage G."/>
            <person name="Marchand G."/>
            <person name="Marquand E."/>
            <person name="Bret-Mestries E."/>
            <person name="Morien E."/>
            <person name="Nambeesan S."/>
            <person name="Nguyen T."/>
            <person name="Pegot-Espagnet P."/>
            <person name="Pouilly N."/>
            <person name="Raftis F."/>
            <person name="Sallet E."/>
            <person name="Schiex T."/>
            <person name="Thomas J."/>
            <person name="Vandecasteele C."/>
            <person name="Vares D."/>
            <person name="Vear F."/>
            <person name="Vautrin S."/>
            <person name="Crespi M."/>
            <person name="Mangin B."/>
            <person name="Burke J.M."/>
            <person name="Salse J."/>
            <person name="Munos S."/>
            <person name="Vincourt P."/>
            <person name="Rieseberg L.H."/>
            <person name="Langlade N.B."/>
        </authorList>
    </citation>
    <scope>NUCLEOTIDE SEQUENCE</scope>
    <source>
        <tissue evidence="1">Leaves</tissue>
    </source>
</reference>